<organism evidence="5">
    <name type="scientific">Tanacetum cinerariifolium</name>
    <name type="common">Dalmatian daisy</name>
    <name type="synonym">Chrysanthemum cinerariifolium</name>
    <dbReference type="NCBI Taxonomy" id="118510"/>
    <lineage>
        <taxon>Eukaryota</taxon>
        <taxon>Viridiplantae</taxon>
        <taxon>Streptophyta</taxon>
        <taxon>Embryophyta</taxon>
        <taxon>Tracheophyta</taxon>
        <taxon>Spermatophyta</taxon>
        <taxon>Magnoliopsida</taxon>
        <taxon>eudicotyledons</taxon>
        <taxon>Gunneridae</taxon>
        <taxon>Pentapetalae</taxon>
        <taxon>asterids</taxon>
        <taxon>campanulids</taxon>
        <taxon>Asterales</taxon>
        <taxon>Asteraceae</taxon>
        <taxon>Asteroideae</taxon>
        <taxon>Anthemideae</taxon>
        <taxon>Anthemidinae</taxon>
        <taxon>Tanacetum</taxon>
    </lineage>
</organism>
<accession>A0A699GZ66</accession>
<dbReference type="Pfam" id="PF17919">
    <property type="entry name" value="RT_RNaseH_2"/>
    <property type="match status" value="1"/>
</dbReference>
<dbReference type="PANTHER" id="PTHR46148">
    <property type="entry name" value="CHROMO DOMAIN-CONTAINING PROTEIN"/>
    <property type="match status" value="1"/>
</dbReference>
<evidence type="ECO:0000259" key="3">
    <source>
        <dbReference type="Pfam" id="PF17919"/>
    </source>
</evidence>
<evidence type="ECO:0000259" key="2">
    <source>
        <dbReference type="Pfam" id="PF13976"/>
    </source>
</evidence>
<protein>
    <submittedName>
        <fullName evidence="5">Retrotransposon protein, putative, Ty1-copia subclass</fullName>
    </submittedName>
</protein>
<dbReference type="InterPro" id="IPR043502">
    <property type="entry name" value="DNA/RNA_pol_sf"/>
</dbReference>
<dbReference type="InterPro" id="IPR025724">
    <property type="entry name" value="GAG-pre-integrase_dom"/>
</dbReference>
<name>A0A699GZ66_TANCI</name>
<proteinExistence type="predicted"/>
<dbReference type="Pfam" id="PF07727">
    <property type="entry name" value="RVT_2"/>
    <property type="match status" value="1"/>
</dbReference>
<feature type="domain" description="Reverse transcriptase Ty1/copia-type" evidence="1">
    <location>
        <begin position="802"/>
        <end position="930"/>
    </location>
</feature>
<feature type="domain" description="Tf2-1-like SH3-like" evidence="4">
    <location>
        <begin position="264"/>
        <end position="328"/>
    </location>
</feature>
<gene>
    <name evidence="5" type="ORF">Tci_251697</name>
</gene>
<dbReference type="Pfam" id="PF13976">
    <property type="entry name" value="gag_pre-integrs"/>
    <property type="match status" value="1"/>
</dbReference>
<dbReference type="SUPFAM" id="SSF53098">
    <property type="entry name" value="Ribonuclease H-like"/>
    <property type="match status" value="1"/>
</dbReference>
<feature type="domain" description="Reverse transcriptase/retrotransposon-derived protein RNase H-like" evidence="3">
    <location>
        <begin position="71"/>
        <end position="113"/>
    </location>
</feature>
<dbReference type="Gene3D" id="3.30.420.10">
    <property type="entry name" value="Ribonuclease H-like superfamily/Ribonuclease H"/>
    <property type="match status" value="1"/>
</dbReference>
<evidence type="ECO:0000259" key="1">
    <source>
        <dbReference type="Pfam" id="PF07727"/>
    </source>
</evidence>
<dbReference type="InterPro" id="IPR013103">
    <property type="entry name" value="RVT_2"/>
</dbReference>
<dbReference type="InterPro" id="IPR036397">
    <property type="entry name" value="RNaseH_sf"/>
</dbReference>
<dbReference type="EMBL" id="BKCJ010074404">
    <property type="protein sequence ID" value="GEW79721.1"/>
    <property type="molecule type" value="Genomic_DNA"/>
</dbReference>
<dbReference type="GO" id="GO:0003676">
    <property type="term" value="F:nucleic acid binding"/>
    <property type="evidence" value="ECO:0007669"/>
    <property type="project" value="InterPro"/>
</dbReference>
<dbReference type="PANTHER" id="PTHR46148:SF59">
    <property type="entry name" value="NUCLEOTIDYLTRANSFERASE, RIBONUCLEASE H"/>
    <property type="match status" value="1"/>
</dbReference>
<dbReference type="InterPro" id="IPR056924">
    <property type="entry name" value="SH3_Tf2-1"/>
</dbReference>
<evidence type="ECO:0000259" key="4">
    <source>
        <dbReference type="Pfam" id="PF24626"/>
    </source>
</evidence>
<dbReference type="SUPFAM" id="SSF56672">
    <property type="entry name" value="DNA/RNA polymerases"/>
    <property type="match status" value="1"/>
</dbReference>
<comment type="caution">
    <text evidence="5">The sequence shown here is derived from an EMBL/GenBank/DDBJ whole genome shotgun (WGS) entry which is preliminary data.</text>
</comment>
<evidence type="ECO:0000313" key="5">
    <source>
        <dbReference type="EMBL" id="GEW79721.1"/>
    </source>
</evidence>
<reference evidence="5" key="1">
    <citation type="journal article" date="2019" name="Sci. Rep.">
        <title>Draft genome of Tanacetum cinerariifolium, the natural source of mosquito coil.</title>
        <authorList>
            <person name="Yamashiro T."/>
            <person name="Shiraishi A."/>
            <person name="Satake H."/>
            <person name="Nakayama K."/>
        </authorList>
    </citation>
    <scope>NUCLEOTIDE SEQUENCE</scope>
</reference>
<dbReference type="InterPro" id="IPR041577">
    <property type="entry name" value="RT_RNaseH_2"/>
</dbReference>
<feature type="domain" description="GAG-pre-integrase" evidence="2">
    <location>
        <begin position="708"/>
        <end position="759"/>
    </location>
</feature>
<sequence>MRLERIANMDLLVYGVGLRWESDVFIWDYRLKCFREDKQTNGAKLQGLPVKCPGTNGVITFNGMGRGTRITFQTLKDKLCNVPVLALLNGLKDFVVYCDASGIGLGCVLMQRELFSDYDCEIRYHPGKANVVVGALSRNERVKPKRVRAMNMTLQSSIKDMILSAQKEAVDEYAGLQKDRDIGFTSRFWQLMQEALGTRLDMSATYYPQTDGQSERTIQTIEDMLRACVLDFGGKSVIRKLCRLRLEKKSYADKRRKPLEFSVGDYVLLKVSSWKCVVRFRKKGKLAPRFVRPFEIVKKVSLVAYRLDLLEELNGVHNTFHVSNLKKCLANPVLQVLLDEIRVYAKLNFMEVPVEILDRDFKKLKRSRIAIIKFIKILYRVDGDDFYENYDINWTRSCAGVVAFASVIEIWLLKTCLIWVRLPSICVIDWSGWVRLPSICVIIRADRSILDKEKLNGSKFLDSYRNLRIVLRNEQMLHHLEEALPEAPLATATTAVHNVYTRRVAEQQEVDCLMLEEGQSISTYVLKMKAYLDQMECLGYHIPLVLGVNMILTSLLKDYDQFVQNYNMHDMIKTIPKLHDMLKLAEKGIPKKTPAALAIRQELKKNKANKSGTSAVEAIGSFDLILHSGMILVLDNCHFSPSITRGVILLSYLWDNGFRHKFMDNGAILVSKDNMFYFNAFPRDGIFKIDMHNHISIERSIYTSSKKKSKHNLDSTFLWHCRLGHINKKRIEKLQHDGFLKLIDDESFNICVSCISGKMARKPFTHASERAGDLLKIIHRDVCGPFRTTFREGDKMQSMKDNQVWSLVDLPPNCKTVGSKWIFKKKTDMDGNIHTYKARLVAKGFTQTYMVDYKETFSPFADIKAIRILIAIAAYYDYEIWQMDVKAALLNGRLNDDVYVVQPEGFVNPKHPRRVCKLQRYIYGLKQASRS</sequence>
<dbReference type="InterPro" id="IPR012337">
    <property type="entry name" value="RNaseH-like_sf"/>
</dbReference>
<dbReference type="AlphaFoldDB" id="A0A699GZ66"/>
<dbReference type="Pfam" id="PF24626">
    <property type="entry name" value="SH3_Tf2-1"/>
    <property type="match status" value="1"/>
</dbReference>